<proteinExistence type="predicted"/>
<reference evidence="1" key="1">
    <citation type="submission" date="2022-08" db="EMBL/GenBank/DDBJ databases">
        <title>Novel Bdellovibrio Species Isolated from Svalbard: Designation Bdellovibrio svalbardensis.</title>
        <authorList>
            <person name="Mitchell R.J."/>
            <person name="Choi S.Y."/>
        </authorList>
    </citation>
    <scope>NUCLEOTIDE SEQUENCE</scope>
    <source>
        <strain evidence="1">PAP01</strain>
    </source>
</reference>
<accession>A0ABT6DJ33</accession>
<keyword evidence="2" id="KW-1185">Reference proteome</keyword>
<protein>
    <submittedName>
        <fullName evidence="1">Uncharacterized protein</fullName>
    </submittedName>
</protein>
<dbReference type="EMBL" id="JANRMI010000001">
    <property type="protein sequence ID" value="MDG0815088.1"/>
    <property type="molecule type" value="Genomic_DNA"/>
</dbReference>
<dbReference type="Proteomes" id="UP001152321">
    <property type="component" value="Unassembled WGS sequence"/>
</dbReference>
<dbReference type="RefSeq" id="WP_277576565.1">
    <property type="nucleotide sequence ID" value="NZ_JANRMI010000001.1"/>
</dbReference>
<sequence length="415" mass="46401">MKTIIALVLLFSINSYANNWYDRGNGGFVLLCQGQQPQVLDLYEASTRFNLPPVPTKSTETLAKASELISRLSGIDSHRAKLFKDWLDGFLGTASFVGGSFAKTPDLGAVLIPDNCQLEQVIVQQQPSVVNNYRYLINSKLWNQLDPDNQAALIVHELIYREFISTPSQEFSSERVRYFNAFIHSDLPGIFSLKDYIAKLQDVHISRYQYNDLMIFLGAANSTGEWISSPVNIDEGGRIRYAALSSHQSINKPYFNYLCFNLEASPRMGAVFLSKEGKLLNVEVDPQFASSMACPLPYFQYNSIDSSLFISGTKWRFDENEQVVQIQGAPLTTQAEFSYKGTVFVSPSSLATYSSQDSIFGFDRKMNLIEIGLGGVPCRTPYDSKIRFTPDLIKSNVSVSLSETGEPVGNIRSCY</sequence>
<comment type="caution">
    <text evidence="1">The sequence shown here is derived from an EMBL/GenBank/DDBJ whole genome shotgun (WGS) entry which is preliminary data.</text>
</comment>
<evidence type="ECO:0000313" key="2">
    <source>
        <dbReference type="Proteomes" id="UP001152321"/>
    </source>
</evidence>
<evidence type="ECO:0000313" key="1">
    <source>
        <dbReference type="EMBL" id="MDG0815088.1"/>
    </source>
</evidence>
<organism evidence="1 2">
    <name type="scientific">Bdellovibrio svalbardensis</name>
    <dbReference type="NCBI Taxonomy" id="2972972"/>
    <lineage>
        <taxon>Bacteria</taxon>
        <taxon>Pseudomonadati</taxon>
        <taxon>Bdellovibrionota</taxon>
        <taxon>Bdellovibrionia</taxon>
        <taxon>Bdellovibrionales</taxon>
        <taxon>Pseudobdellovibrionaceae</taxon>
        <taxon>Bdellovibrio</taxon>
    </lineage>
</organism>
<gene>
    <name evidence="1" type="ORF">NWE73_01850</name>
</gene>
<name>A0ABT6DJ33_9BACT</name>